<feature type="transmembrane region" description="Helical" evidence="6">
    <location>
        <begin position="124"/>
        <end position="144"/>
    </location>
</feature>
<dbReference type="Pfam" id="PF20520">
    <property type="entry name" value="Ac45-VOA1_TM"/>
    <property type="match status" value="1"/>
</dbReference>
<dbReference type="PANTHER" id="PTHR12471">
    <property type="entry name" value="VACUOLAR ATP SYNTHASE SUBUNIT S1"/>
    <property type="match status" value="1"/>
</dbReference>
<gene>
    <name evidence="9" type="ORF">SVUK_LOCUS9164</name>
</gene>
<evidence type="ECO:0000256" key="1">
    <source>
        <dbReference type="ARBA" id="ARBA00004167"/>
    </source>
</evidence>
<dbReference type="InterPro" id="IPR046756">
    <property type="entry name" value="VAS1/VOA1_TM"/>
</dbReference>
<evidence type="ECO:0000313" key="9">
    <source>
        <dbReference type="EMBL" id="VDM74166.1"/>
    </source>
</evidence>
<dbReference type="GO" id="GO:0030641">
    <property type="term" value="P:regulation of cellular pH"/>
    <property type="evidence" value="ECO:0007669"/>
    <property type="project" value="TreeGrafter"/>
</dbReference>
<keyword evidence="4 6" id="KW-1133">Transmembrane helix</keyword>
<reference evidence="9 10" key="1">
    <citation type="submission" date="2018-11" db="EMBL/GenBank/DDBJ databases">
        <authorList>
            <consortium name="Pathogen Informatics"/>
        </authorList>
    </citation>
    <scope>NUCLEOTIDE SEQUENCE [LARGE SCALE GENOMIC DNA]</scope>
</reference>
<comment type="similarity">
    <text evidence="2">Belongs to the vacuolar ATPase subunit S1 family.</text>
</comment>
<organism evidence="9 10">
    <name type="scientific">Strongylus vulgaris</name>
    <name type="common">Blood worm</name>
    <dbReference type="NCBI Taxonomy" id="40348"/>
    <lineage>
        <taxon>Eukaryota</taxon>
        <taxon>Metazoa</taxon>
        <taxon>Ecdysozoa</taxon>
        <taxon>Nematoda</taxon>
        <taxon>Chromadorea</taxon>
        <taxon>Rhabditida</taxon>
        <taxon>Rhabditina</taxon>
        <taxon>Rhabditomorpha</taxon>
        <taxon>Strongyloidea</taxon>
        <taxon>Strongylidae</taxon>
        <taxon>Strongylus</taxon>
    </lineage>
</organism>
<evidence type="ECO:0000256" key="2">
    <source>
        <dbReference type="ARBA" id="ARBA00009037"/>
    </source>
</evidence>
<keyword evidence="5 6" id="KW-0472">Membrane</keyword>
<dbReference type="InterPro" id="IPR008388">
    <property type="entry name" value="Ac45_acc_su"/>
</dbReference>
<protein>
    <recommendedName>
        <fullName evidence="8">V-type proton ATPase subunit S1/VOA1 transmembrane domain-containing protein</fullName>
    </recommendedName>
</protein>
<proteinExistence type="inferred from homology"/>
<feature type="domain" description="V-type proton ATPase subunit S1/VOA1 transmembrane" evidence="8">
    <location>
        <begin position="117"/>
        <end position="155"/>
    </location>
</feature>
<sequence length="167" mass="18409">HFRLVFTGFVGRSWALTDVVADNIVVVGTGELKFLSGTVKAQSKVVSQPSVNNVGFQSVAGYAMGCSDSQAAFFKTDQDNVFIGLSLHNTQVQTFGVFPDHKTKQLYFTRQVEDCVGTFSVGSWMAIVSILVMVSGLLFGYLMLNSVQTMDRFDDPKHKQIVINVRE</sequence>
<evidence type="ECO:0000256" key="5">
    <source>
        <dbReference type="ARBA" id="ARBA00023136"/>
    </source>
</evidence>
<evidence type="ECO:0000313" key="10">
    <source>
        <dbReference type="Proteomes" id="UP000270094"/>
    </source>
</evidence>
<evidence type="ECO:0000256" key="3">
    <source>
        <dbReference type="ARBA" id="ARBA00022692"/>
    </source>
</evidence>
<dbReference type="PANTHER" id="PTHR12471:SF7">
    <property type="entry name" value="V-TYPE PROTON ATPASE SUBUNIT S1"/>
    <property type="match status" value="1"/>
</dbReference>
<accession>A0A3P7IVH0</accession>
<evidence type="ECO:0000256" key="4">
    <source>
        <dbReference type="ARBA" id="ARBA00022989"/>
    </source>
</evidence>
<evidence type="ECO:0000259" key="8">
    <source>
        <dbReference type="Pfam" id="PF20520"/>
    </source>
</evidence>
<keyword evidence="7" id="KW-0732">Signal</keyword>
<name>A0A3P7IVH0_STRVU</name>
<feature type="chain" id="PRO_5018003725" description="V-type proton ATPase subunit S1/VOA1 transmembrane domain-containing protein" evidence="7">
    <location>
        <begin position="16"/>
        <end position="167"/>
    </location>
</feature>
<dbReference type="Proteomes" id="UP000270094">
    <property type="component" value="Unassembled WGS sequence"/>
</dbReference>
<comment type="subcellular location">
    <subcellularLocation>
        <location evidence="1">Membrane</location>
        <topology evidence="1">Single-pass membrane protein</topology>
    </subcellularLocation>
</comment>
<dbReference type="GO" id="GO:0033176">
    <property type="term" value="C:proton-transporting V-type ATPase complex"/>
    <property type="evidence" value="ECO:0007669"/>
    <property type="project" value="TreeGrafter"/>
</dbReference>
<dbReference type="GO" id="GO:0001671">
    <property type="term" value="F:ATPase activator activity"/>
    <property type="evidence" value="ECO:0007669"/>
    <property type="project" value="TreeGrafter"/>
</dbReference>
<dbReference type="AlphaFoldDB" id="A0A3P7IVH0"/>
<dbReference type="OrthoDB" id="9985059at2759"/>
<feature type="signal peptide" evidence="7">
    <location>
        <begin position="1"/>
        <end position="15"/>
    </location>
</feature>
<keyword evidence="10" id="KW-1185">Reference proteome</keyword>
<evidence type="ECO:0000256" key="7">
    <source>
        <dbReference type="SAM" id="SignalP"/>
    </source>
</evidence>
<feature type="non-terminal residue" evidence="9">
    <location>
        <position position="1"/>
    </location>
</feature>
<keyword evidence="3 6" id="KW-0812">Transmembrane</keyword>
<evidence type="ECO:0000256" key="6">
    <source>
        <dbReference type="SAM" id="Phobius"/>
    </source>
</evidence>
<dbReference type="EMBL" id="UYYB01034471">
    <property type="protein sequence ID" value="VDM74166.1"/>
    <property type="molecule type" value="Genomic_DNA"/>
</dbReference>